<feature type="transmembrane region" description="Helical" evidence="1">
    <location>
        <begin position="76"/>
        <end position="96"/>
    </location>
</feature>
<dbReference type="OrthoDB" id="1752892at2"/>
<dbReference type="RefSeq" id="WP_094367061.1">
    <property type="nucleotide sequence ID" value="NZ_NOJY02000011.1"/>
</dbReference>
<sequence length="105" mass="11634">MAIVYIYLMVGLLGVVLGFVIMKYKLGYLVSFINIKKYDNDKVANIAGSHIMVYGFVVIFLAGISYVTMGSNVENIIVATMIITGVAIEIAIYSRINKYAKLEKI</sequence>
<protein>
    <recommendedName>
        <fullName evidence="4">DUF3784 domain-containing protein</fullName>
    </recommendedName>
</protein>
<dbReference type="Proteomes" id="UP000215694">
    <property type="component" value="Unassembled WGS sequence"/>
</dbReference>
<dbReference type="EMBL" id="NOJY02000011">
    <property type="protein sequence ID" value="RDY27747.1"/>
    <property type="molecule type" value="Genomic_DNA"/>
</dbReference>
<keyword evidence="1" id="KW-0472">Membrane</keyword>
<evidence type="ECO:0000256" key="1">
    <source>
        <dbReference type="SAM" id="Phobius"/>
    </source>
</evidence>
<keyword evidence="1" id="KW-1133">Transmembrane helix</keyword>
<keyword evidence="1" id="KW-0812">Transmembrane</keyword>
<evidence type="ECO:0008006" key="4">
    <source>
        <dbReference type="Google" id="ProtNLM"/>
    </source>
</evidence>
<keyword evidence="3" id="KW-1185">Reference proteome</keyword>
<organism evidence="2 3">
    <name type="scientific">Romboutsia weinsteinii</name>
    <dbReference type="NCBI Taxonomy" id="2020949"/>
    <lineage>
        <taxon>Bacteria</taxon>
        <taxon>Bacillati</taxon>
        <taxon>Bacillota</taxon>
        <taxon>Clostridia</taxon>
        <taxon>Peptostreptococcales</taxon>
        <taxon>Peptostreptococcaceae</taxon>
        <taxon>Romboutsia</taxon>
    </lineage>
</organism>
<evidence type="ECO:0000313" key="2">
    <source>
        <dbReference type="EMBL" id="RDY27747.1"/>
    </source>
</evidence>
<feature type="transmembrane region" description="Helical" evidence="1">
    <location>
        <begin position="6"/>
        <end position="22"/>
    </location>
</feature>
<proteinExistence type="predicted"/>
<dbReference type="AlphaFoldDB" id="A0A255IKM5"/>
<feature type="transmembrane region" description="Helical" evidence="1">
    <location>
        <begin position="43"/>
        <end position="64"/>
    </location>
</feature>
<name>A0A255IKM5_9FIRM</name>
<evidence type="ECO:0000313" key="3">
    <source>
        <dbReference type="Proteomes" id="UP000215694"/>
    </source>
</evidence>
<reference evidence="2 3" key="1">
    <citation type="journal article" date="2017" name="Genome Announc.">
        <title>Draft Genome Sequence of Romboutsia weinsteinii sp. nov. Strain CCRI-19649(T) Isolated from Surface Water.</title>
        <authorList>
            <person name="Maheux A.F."/>
            <person name="Boudreau D.K."/>
            <person name="Berube E."/>
            <person name="Boissinot M."/>
            <person name="Cantin P."/>
            <person name="Raymond F."/>
            <person name="Corbeil J."/>
            <person name="Omar R.F."/>
            <person name="Bergeron M.G."/>
        </authorList>
    </citation>
    <scope>NUCLEOTIDE SEQUENCE [LARGE SCALE GENOMIC DNA]</scope>
    <source>
        <strain evidence="2 3">CCRI-19649</strain>
    </source>
</reference>
<comment type="caution">
    <text evidence="2">The sequence shown here is derived from an EMBL/GenBank/DDBJ whole genome shotgun (WGS) entry which is preliminary data.</text>
</comment>
<gene>
    <name evidence="2" type="ORF">CHL78_008485</name>
</gene>
<accession>A0A255IKM5</accession>